<dbReference type="GO" id="GO:0016226">
    <property type="term" value="P:iron-sulfur cluster assembly"/>
    <property type="evidence" value="ECO:0007669"/>
    <property type="project" value="InterPro"/>
</dbReference>
<reference evidence="7" key="2">
    <citation type="submission" date="2020-08" db="EMBL/GenBank/DDBJ databases">
        <title>Plant Genome Project.</title>
        <authorList>
            <person name="Zhang R.-G."/>
        </authorList>
    </citation>
    <scope>NUCLEOTIDE SEQUENCE</scope>
    <source>
        <strain evidence="7">Huo1</strain>
        <tissue evidence="7">Leaf</tissue>
    </source>
</reference>
<dbReference type="InterPro" id="IPR044304">
    <property type="entry name" value="NUBPL-like"/>
</dbReference>
<evidence type="ECO:0008006" key="9">
    <source>
        <dbReference type="Google" id="ProtNLM"/>
    </source>
</evidence>
<comment type="caution">
    <text evidence="7">The sequence shown here is derived from an EMBL/GenBank/DDBJ whole genome shotgun (WGS) entry which is preliminary data.</text>
</comment>
<dbReference type="InterPro" id="IPR027417">
    <property type="entry name" value="P-loop_NTPase"/>
</dbReference>
<dbReference type="PROSITE" id="PS01215">
    <property type="entry name" value="MRP"/>
    <property type="match status" value="1"/>
</dbReference>
<dbReference type="Proteomes" id="UP000298416">
    <property type="component" value="Unassembled WGS sequence"/>
</dbReference>
<protein>
    <recommendedName>
        <fullName evidence="9">ATP-binding protein involved in chromosome partitioning</fullName>
    </recommendedName>
</protein>
<dbReference type="CDD" id="cd02037">
    <property type="entry name" value="Mrp_NBP35"/>
    <property type="match status" value="1"/>
</dbReference>
<dbReference type="GO" id="GO:0046872">
    <property type="term" value="F:metal ion binding"/>
    <property type="evidence" value="ECO:0007669"/>
    <property type="project" value="UniProtKB-KW"/>
</dbReference>
<dbReference type="InterPro" id="IPR033756">
    <property type="entry name" value="YlxH/NBP35"/>
</dbReference>
<dbReference type="HAMAP" id="MF_02040">
    <property type="entry name" value="Mrp_NBP35"/>
    <property type="match status" value="1"/>
</dbReference>
<reference evidence="7" key="1">
    <citation type="submission" date="2018-01" db="EMBL/GenBank/DDBJ databases">
        <authorList>
            <person name="Mao J.F."/>
        </authorList>
    </citation>
    <scope>NUCLEOTIDE SEQUENCE</scope>
    <source>
        <strain evidence="7">Huo1</strain>
        <tissue evidence="7">Leaf</tissue>
    </source>
</reference>
<accession>A0A8X8W7L8</accession>
<dbReference type="GO" id="GO:0032981">
    <property type="term" value="P:mitochondrial respiratory chain complex I assembly"/>
    <property type="evidence" value="ECO:0007669"/>
    <property type="project" value="TreeGrafter"/>
</dbReference>
<evidence type="ECO:0000313" key="7">
    <source>
        <dbReference type="EMBL" id="KAG6389835.1"/>
    </source>
</evidence>
<keyword evidence="1" id="KW-0479">Metal-binding</keyword>
<keyword evidence="3" id="KW-0067">ATP-binding</keyword>
<dbReference type="EMBL" id="PNBA02000020">
    <property type="protein sequence ID" value="KAG6389835.1"/>
    <property type="molecule type" value="Genomic_DNA"/>
</dbReference>
<name>A0A8X8W7L8_SALSN</name>
<keyword evidence="2" id="KW-0547">Nucleotide-binding</keyword>
<gene>
    <name evidence="7" type="ORF">SASPL_151309</name>
</gene>
<dbReference type="InterPro" id="IPR019591">
    <property type="entry name" value="Mrp/NBP35_ATP-bd"/>
</dbReference>
<keyword evidence="5" id="KW-0411">Iron-sulfur</keyword>
<proteinExistence type="inferred from homology"/>
<comment type="similarity">
    <text evidence="6">Belongs to the Mrp/NBP35 ATP-binding proteins family.</text>
</comment>
<dbReference type="PANTHER" id="PTHR42961">
    <property type="entry name" value="IRON-SULFUR PROTEIN NUBPL"/>
    <property type="match status" value="1"/>
</dbReference>
<evidence type="ECO:0000256" key="3">
    <source>
        <dbReference type="ARBA" id="ARBA00022840"/>
    </source>
</evidence>
<evidence type="ECO:0000256" key="2">
    <source>
        <dbReference type="ARBA" id="ARBA00022741"/>
    </source>
</evidence>
<evidence type="ECO:0000313" key="8">
    <source>
        <dbReference type="Proteomes" id="UP000298416"/>
    </source>
</evidence>
<dbReference type="GO" id="GO:0005739">
    <property type="term" value="C:mitochondrion"/>
    <property type="evidence" value="ECO:0007669"/>
    <property type="project" value="TreeGrafter"/>
</dbReference>
<dbReference type="SUPFAM" id="SSF52540">
    <property type="entry name" value="P-loop containing nucleoside triphosphate hydrolases"/>
    <property type="match status" value="1"/>
</dbReference>
<dbReference type="GO" id="GO:0140663">
    <property type="term" value="F:ATP-dependent FeS chaperone activity"/>
    <property type="evidence" value="ECO:0007669"/>
    <property type="project" value="InterPro"/>
</dbReference>
<dbReference type="AlphaFoldDB" id="A0A8X8W7L8"/>
<sequence length="322" mass="34737">MKKLFLSINFKRGGFRGFASQSGKGQHLKIGGVKDIIAVASGKGGVGKSTTAVNLAVSLANKWQLKVGLLDADVYGPSIPMMMKLHGKPEVSADKKMIPIENYGVRCMSMGSLVAEGDALVWRGPMIMFYDISLVMKALEQMTRGVDWGTLDVLVVDMPPGTGDAQISISQRLQLSGAVIVSTPQDVALMDARRGVKMFSQVNVPVYRLPSILFNDVSTFCNASQILGIVENMSYFKCPSCNEAHYIFGKGGAQKTADDMGMRFLGELPLETGIRSGSDEGVPVVISNPESCVSRAYGDISQKIVSTLELLNQPHSRPEINL</sequence>
<dbReference type="GO" id="GO:0051539">
    <property type="term" value="F:4 iron, 4 sulfur cluster binding"/>
    <property type="evidence" value="ECO:0007669"/>
    <property type="project" value="TreeGrafter"/>
</dbReference>
<dbReference type="Pfam" id="PF10609">
    <property type="entry name" value="ParA"/>
    <property type="match status" value="2"/>
</dbReference>
<evidence type="ECO:0000256" key="1">
    <source>
        <dbReference type="ARBA" id="ARBA00022723"/>
    </source>
</evidence>
<dbReference type="Gene3D" id="3.40.50.300">
    <property type="entry name" value="P-loop containing nucleotide triphosphate hydrolases"/>
    <property type="match status" value="1"/>
</dbReference>
<dbReference type="GO" id="GO:0005524">
    <property type="term" value="F:ATP binding"/>
    <property type="evidence" value="ECO:0007669"/>
    <property type="project" value="UniProtKB-KW"/>
</dbReference>
<evidence type="ECO:0000256" key="6">
    <source>
        <dbReference type="ARBA" id="ARBA00024036"/>
    </source>
</evidence>
<dbReference type="InterPro" id="IPR000808">
    <property type="entry name" value="Mrp-like_CS"/>
</dbReference>
<organism evidence="7">
    <name type="scientific">Salvia splendens</name>
    <name type="common">Scarlet sage</name>
    <dbReference type="NCBI Taxonomy" id="180675"/>
    <lineage>
        <taxon>Eukaryota</taxon>
        <taxon>Viridiplantae</taxon>
        <taxon>Streptophyta</taxon>
        <taxon>Embryophyta</taxon>
        <taxon>Tracheophyta</taxon>
        <taxon>Spermatophyta</taxon>
        <taxon>Magnoliopsida</taxon>
        <taxon>eudicotyledons</taxon>
        <taxon>Gunneridae</taxon>
        <taxon>Pentapetalae</taxon>
        <taxon>asterids</taxon>
        <taxon>lamiids</taxon>
        <taxon>Lamiales</taxon>
        <taxon>Lamiaceae</taxon>
        <taxon>Nepetoideae</taxon>
        <taxon>Mentheae</taxon>
        <taxon>Salviinae</taxon>
        <taxon>Salvia</taxon>
        <taxon>Salvia subgen. Calosphace</taxon>
        <taxon>core Calosphace</taxon>
    </lineage>
</organism>
<dbReference type="PANTHER" id="PTHR42961:SF2">
    <property type="entry name" value="IRON-SULFUR PROTEIN NUBPL"/>
    <property type="match status" value="1"/>
</dbReference>
<evidence type="ECO:0000256" key="5">
    <source>
        <dbReference type="ARBA" id="ARBA00023014"/>
    </source>
</evidence>
<keyword evidence="4" id="KW-0408">Iron</keyword>
<keyword evidence="8" id="KW-1185">Reference proteome</keyword>
<evidence type="ECO:0000256" key="4">
    <source>
        <dbReference type="ARBA" id="ARBA00023004"/>
    </source>
</evidence>